<accession>A0AAD1DPH5</accession>
<dbReference type="EMBL" id="CP033923">
    <property type="protein sequence ID" value="AZA89661.1"/>
    <property type="molecule type" value="Genomic_DNA"/>
</dbReference>
<keyword evidence="2" id="KW-1185">Reference proteome</keyword>
<evidence type="ECO:0000313" key="2">
    <source>
        <dbReference type="Proteomes" id="UP000278288"/>
    </source>
</evidence>
<dbReference type="RefSeq" id="WP_123856126.1">
    <property type="nucleotide sequence ID" value="NZ_CP033923.1"/>
</dbReference>
<dbReference type="AlphaFoldDB" id="A0AAD1DPH5"/>
<dbReference type="KEGG" id="cnk:EG343_02950"/>
<reference evidence="1 2" key="1">
    <citation type="submission" date="2018-11" db="EMBL/GenBank/DDBJ databases">
        <title>Proposal to divide the Flavobacteriaceae and reorganize its genera based on Amino Acid Identity values calculated from whole genome sequences.</title>
        <authorList>
            <person name="Nicholson A.C."/>
            <person name="Gulvik C.A."/>
            <person name="Whitney A.M."/>
            <person name="Humrighouse B.W."/>
            <person name="Bell M."/>
            <person name="Holmes B."/>
            <person name="Steigerwalt A.G."/>
            <person name="Villarma A."/>
            <person name="Sheth M."/>
            <person name="Batra D."/>
            <person name="Pryor J."/>
            <person name="Bernardet J.-F."/>
            <person name="Hugo C."/>
            <person name="Kampfer P."/>
            <person name="Newman J."/>
            <person name="McQuiston J.R."/>
        </authorList>
    </citation>
    <scope>NUCLEOTIDE SEQUENCE [LARGE SCALE GENOMIC DNA]</scope>
    <source>
        <strain evidence="1 2">G0041</strain>
    </source>
</reference>
<name>A0AAD1DPH5_CHRNA</name>
<dbReference type="Proteomes" id="UP000278288">
    <property type="component" value="Chromosome"/>
</dbReference>
<proteinExistence type="predicted"/>
<evidence type="ECO:0000313" key="1">
    <source>
        <dbReference type="EMBL" id="AZA89661.1"/>
    </source>
</evidence>
<protein>
    <submittedName>
        <fullName evidence="1">Uncharacterized protein</fullName>
    </submittedName>
</protein>
<organism evidence="1 2">
    <name type="scientific">Chryseobacterium nakagawai</name>
    <dbReference type="NCBI Taxonomy" id="1241982"/>
    <lineage>
        <taxon>Bacteria</taxon>
        <taxon>Pseudomonadati</taxon>
        <taxon>Bacteroidota</taxon>
        <taxon>Flavobacteriia</taxon>
        <taxon>Flavobacteriales</taxon>
        <taxon>Weeksellaceae</taxon>
        <taxon>Chryseobacterium group</taxon>
        <taxon>Chryseobacterium</taxon>
    </lineage>
</organism>
<gene>
    <name evidence="1" type="ORF">EG343_02950</name>
</gene>
<sequence>MNNVHIANSLATSIWSSLKIAIENNSPETVNTFVNFLRKILRKTLKYKKIETFNQFIIFPDTIYTTIKQQQSKYQLKGEKIFFVADEMSRHISEIITLIRILTKDESNKLLIIDFYYEAFRSFNDLLYRQTTFYDWEMLASSIKKYRYLTGDLFADPSSKYRLNILISESYGDENTEEIQKIKADLEVQSRVSNYGRQTLSGLKYWLYLLYDEGIIDTENLLRLLQVVKEVQINDLDKEIKDLFFFRTSNLSQYMGWKHWDFMGRPEMESFRPPMVSNWMTTGFVIDRIRTKNYYFDISEISSNQKMTLPFLYDAVQEDIQKFRKDYEKWQKILLVRNIDEYDRIAKNLLASIAFAKRVIVSEEEKLLAEKDLDDSKIRWFTIQMQDAWKIETRIRKIFNILGDIMEVSEDYPGIKKLEQHNFIENGKKLFNKDDYVNAKNGLDHFATGFGKMENDLFIEIVENCDPVIIHETSLLLLLDSALAQMQRNSITTTAIILESEYLYKDEEFFRSDRYTGYYNPIYHDDTMNFFVLGEFDGIPIFLVDSPLLKDKVVISNFKKAFLMHHIVNEAWFENELSVDVNKIPEELVEEKYFENPSVWQQTDEGILLSEEDAKIKIRNSITIDFERFVDFEVKDKTQFIVGHIIESNNI</sequence>